<feature type="region of interest" description="Disordered" evidence="1">
    <location>
        <begin position="1"/>
        <end position="22"/>
    </location>
</feature>
<protein>
    <submittedName>
        <fullName evidence="2">Uncharacterized protein</fullName>
    </submittedName>
</protein>
<feature type="compositionally biased region" description="Gly residues" evidence="1">
    <location>
        <begin position="76"/>
        <end position="94"/>
    </location>
</feature>
<comment type="caution">
    <text evidence="2">The sequence shown here is derived from an EMBL/GenBank/DDBJ whole genome shotgun (WGS) entry which is preliminary data.</text>
</comment>
<dbReference type="EMBL" id="BJLR01000017">
    <property type="protein sequence ID" value="GEA87830.1"/>
    <property type="molecule type" value="Genomic_DNA"/>
</dbReference>
<dbReference type="AlphaFoldDB" id="A0A4Y3KY66"/>
<accession>A0A4Y3KY66</accession>
<keyword evidence="3" id="KW-1185">Reference proteome</keyword>
<evidence type="ECO:0000313" key="3">
    <source>
        <dbReference type="Proteomes" id="UP000317046"/>
    </source>
</evidence>
<proteinExistence type="predicted"/>
<reference evidence="2" key="1">
    <citation type="submission" date="2019-06" db="EMBL/GenBank/DDBJ databases">
        <title>Whole genome shotgun sequence of Cellulomonas cellasea NBRC 3753.</title>
        <authorList>
            <person name="Hosoyama A."/>
            <person name="Uohara A."/>
            <person name="Ohji S."/>
            <person name="Ichikawa N."/>
        </authorList>
    </citation>
    <scope>NUCLEOTIDE SEQUENCE [LARGE SCALE GENOMIC DNA]</scope>
    <source>
        <strain evidence="2">NBRC 3753</strain>
    </source>
</reference>
<feature type="region of interest" description="Disordered" evidence="1">
    <location>
        <begin position="67"/>
        <end position="104"/>
    </location>
</feature>
<gene>
    <name evidence="2" type="ORF">CCE01nite_17790</name>
</gene>
<name>A0A4Y3KY66_9CELL</name>
<organism evidence="2 3">
    <name type="scientific">Cellulomonas cellasea</name>
    <dbReference type="NCBI Taxonomy" id="43670"/>
    <lineage>
        <taxon>Bacteria</taxon>
        <taxon>Bacillati</taxon>
        <taxon>Actinomycetota</taxon>
        <taxon>Actinomycetes</taxon>
        <taxon>Micrococcales</taxon>
        <taxon>Cellulomonadaceae</taxon>
        <taxon>Cellulomonas</taxon>
    </lineage>
</organism>
<sequence>MVRPAAEHLGERAQHVRLGREQPELAQDPLAVLGHRLALDAVEPRVGGDRARTTAQLGVPAQELLAERGDVDGRRGGGLRAGRAGGAGGRAVGRGGHRDSSVGV</sequence>
<dbReference type="Proteomes" id="UP000317046">
    <property type="component" value="Unassembled WGS sequence"/>
</dbReference>
<evidence type="ECO:0000313" key="2">
    <source>
        <dbReference type="EMBL" id="GEA87830.1"/>
    </source>
</evidence>
<evidence type="ECO:0000256" key="1">
    <source>
        <dbReference type="SAM" id="MobiDB-lite"/>
    </source>
</evidence>